<evidence type="ECO:0000256" key="3">
    <source>
        <dbReference type="ARBA" id="ARBA00008342"/>
    </source>
</evidence>
<protein>
    <recommendedName>
        <fullName evidence="5">Enterobactin synthase component D</fullName>
    </recommendedName>
    <alternativeName>
        <fullName evidence="8">4'-phosphopantetheinyl transferase EntD</fullName>
    </alternativeName>
    <alternativeName>
        <fullName evidence="9">Enterochelin synthase D</fullName>
    </alternativeName>
</protein>
<evidence type="ECO:0000256" key="12">
    <source>
        <dbReference type="SAM" id="MobiDB-lite"/>
    </source>
</evidence>
<comment type="subunit">
    <text evidence="4">EntB, EntD, EntE, and EntF form a multienzyme complex called enterobactin synthase.</text>
</comment>
<evidence type="ECO:0000256" key="6">
    <source>
        <dbReference type="ARBA" id="ARBA00022679"/>
    </source>
</evidence>
<dbReference type="RefSeq" id="WP_252849992.1">
    <property type="nucleotide sequence ID" value="NZ_BAPW01000008.1"/>
</dbReference>
<comment type="catalytic activity">
    <reaction evidence="10">
        <text>apo-[aryl-carrier protein] + CoA = holo-[aryl-carrier protein] + adenosine 3',5'-bisphosphate + H(+)</text>
        <dbReference type="Rhea" id="RHEA:48404"/>
        <dbReference type="Rhea" id="RHEA-COMP:15903"/>
        <dbReference type="Rhea" id="RHEA-COMP:17557"/>
        <dbReference type="ChEBI" id="CHEBI:15378"/>
        <dbReference type="ChEBI" id="CHEBI:29999"/>
        <dbReference type="ChEBI" id="CHEBI:57287"/>
        <dbReference type="ChEBI" id="CHEBI:58343"/>
        <dbReference type="ChEBI" id="CHEBI:64479"/>
    </reaction>
</comment>
<proteinExistence type="inferred from homology"/>
<evidence type="ECO:0000256" key="4">
    <source>
        <dbReference type="ARBA" id="ARBA00011503"/>
    </source>
</evidence>
<evidence type="ECO:0000259" key="13">
    <source>
        <dbReference type="Pfam" id="PF01648"/>
    </source>
</evidence>
<comment type="pathway">
    <text evidence="2">Siderophore biosynthesis; enterobactin biosynthesis.</text>
</comment>
<organism evidence="15 16">
    <name type="scientific">Asaia lannensis NBRC 102526</name>
    <dbReference type="NCBI Taxonomy" id="1307926"/>
    <lineage>
        <taxon>Bacteria</taxon>
        <taxon>Pseudomonadati</taxon>
        <taxon>Pseudomonadota</taxon>
        <taxon>Alphaproteobacteria</taxon>
        <taxon>Acetobacterales</taxon>
        <taxon>Acetobacteraceae</taxon>
        <taxon>Asaia</taxon>
    </lineage>
</organism>
<evidence type="ECO:0000256" key="11">
    <source>
        <dbReference type="ARBA" id="ARBA00049191"/>
    </source>
</evidence>
<keyword evidence="7" id="KW-0259">Enterobactin biosynthesis</keyword>
<evidence type="ECO:0000256" key="8">
    <source>
        <dbReference type="ARBA" id="ARBA00029894"/>
    </source>
</evidence>
<comment type="catalytic activity">
    <reaction evidence="11">
        <text>apo-[peptidyl-carrier protein] + CoA = holo-[peptidyl-carrier protein] + adenosine 3',5'-bisphosphate + H(+)</text>
        <dbReference type="Rhea" id="RHEA:46228"/>
        <dbReference type="Rhea" id="RHEA-COMP:11479"/>
        <dbReference type="Rhea" id="RHEA-COMP:11480"/>
        <dbReference type="ChEBI" id="CHEBI:15378"/>
        <dbReference type="ChEBI" id="CHEBI:29999"/>
        <dbReference type="ChEBI" id="CHEBI:57287"/>
        <dbReference type="ChEBI" id="CHEBI:58343"/>
        <dbReference type="ChEBI" id="CHEBI:64479"/>
    </reaction>
</comment>
<dbReference type="InterPro" id="IPR041354">
    <property type="entry name" value="4PPT_N"/>
</dbReference>
<dbReference type="EMBL" id="JAMXQU010000013">
    <property type="protein sequence ID" value="MCO6161007.1"/>
    <property type="molecule type" value="Genomic_DNA"/>
</dbReference>
<evidence type="ECO:0000313" key="15">
    <source>
        <dbReference type="EMBL" id="MCO6161007.1"/>
    </source>
</evidence>
<feature type="domain" description="4'-phosphopantetheinyl transferase N-terminal" evidence="14">
    <location>
        <begin position="68"/>
        <end position="128"/>
    </location>
</feature>
<dbReference type="InterPro" id="IPR003542">
    <property type="entry name" value="Enbac_synth_compD-like"/>
</dbReference>
<comment type="similarity">
    <text evidence="3">Belongs to the P-Pant transferase superfamily. EntD family.</text>
</comment>
<dbReference type="InterPro" id="IPR037143">
    <property type="entry name" value="4-PPantetheinyl_Trfase_dom_sf"/>
</dbReference>
<dbReference type="SUPFAM" id="SSF56214">
    <property type="entry name" value="4'-phosphopantetheinyl transferase"/>
    <property type="match status" value="1"/>
</dbReference>
<dbReference type="GO" id="GO:0016740">
    <property type="term" value="F:transferase activity"/>
    <property type="evidence" value="ECO:0007669"/>
    <property type="project" value="UniProtKB-KW"/>
</dbReference>
<reference evidence="15 16" key="1">
    <citation type="submission" date="2022-06" db="EMBL/GenBank/DDBJ databases">
        <title>Whole-genome of Asaia lannensis strain LMG 27011T.</title>
        <authorList>
            <person name="Sombolestani A."/>
        </authorList>
    </citation>
    <scope>NUCLEOTIDE SEQUENCE [LARGE SCALE GENOMIC DNA]</scope>
    <source>
        <strain evidence="15 16">NBRC 102526</strain>
    </source>
</reference>
<evidence type="ECO:0000256" key="2">
    <source>
        <dbReference type="ARBA" id="ARBA00004993"/>
    </source>
</evidence>
<dbReference type="Pfam" id="PF17837">
    <property type="entry name" value="4PPT_N"/>
    <property type="match status" value="1"/>
</dbReference>
<keyword evidence="6 15" id="KW-0808">Transferase</keyword>
<dbReference type="InterPro" id="IPR008278">
    <property type="entry name" value="4-PPantetheinyl_Trfase_dom"/>
</dbReference>
<feature type="compositionally biased region" description="Basic and acidic residues" evidence="12">
    <location>
        <begin position="7"/>
        <end position="18"/>
    </location>
</feature>
<dbReference type="PRINTS" id="PR01399">
    <property type="entry name" value="ENTSNTHTASED"/>
</dbReference>
<feature type="region of interest" description="Disordered" evidence="12">
    <location>
        <begin position="1"/>
        <end position="21"/>
    </location>
</feature>
<keyword evidence="16" id="KW-1185">Reference proteome</keyword>
<accession>A0ABT1CJG7</accession>
<evidence type="ECO:0000256" key="1">
    <source>
        <dbReference type="ARBA" id="ARBA00003937"/>
    </source>
</evidence>
<evidence type="ECO:0000256" key="7">
    <source>
        <dbReference type="ARBA" id="ARBA00023191"/>
    </source>
</evidence>
<evidence type="ECO:0000256" key="5">
    <source>
        <dbReference type="ARBA" id="ARBA00019087"/>
    </source>
</evidence>
<feature type="domain" description="4'-phosphopantetheinyl transferase" evidence="13">
    <location>
        <begin position="136"/>
        <end position="231"/>
    </location>
</feature>
<comment type="function">
    <text evidence="1">Involved in the biosynthesis of the siderophore enterobactin (enterochelin), which is a macrocyclic trimeric lactone of N-(2,3-dihydroxybenzoyl)-serine. The serine trilactone serves as a scaffolding for the three catechol functionalities that provide hexadentate coordination for the tightly ligated iron(2+) atoms. Plays an essential role in the assembly of the enterobactin by catalyzing the transfer of the 4'-phosphopantetheine (Ppant) moiety from coenzyme A to the apo-domains of both EntB (ArCP domain) and EntF (PCP domain) to yield their holo-forms which make them competent for the activation of 2,3-dihydroxybenzoate (DHB) and L-serine, respectively.</text>
</comment>
<evidence type="ECO:0000313" key="16">
    <source>
        <dbReference type="Proteomes" id="UP001523401"/>
    </source>
</evidence>
<evidence type="ECO:0000256" key="9">
    <source>
        <dbReference type="ARBA" id="ARBA00031996"/>
    </source>
</evidence>
<gene>
    <name evidence="15" type="ORF">NF685_13280</name>
</gene>
<sequence>MAAQHSVPDDRTLLDPKPGKLNTSVITSRPRLIHPWEASFHGIITSHLHFSDDLPDFLPKQLVPPEMRAAVKKRRAEFLAGQLCAQTSLKRAGFSSTMPTRNPDRSPLWPEGSAGSISHSRNEAIAIVGSTRLWKSLGVDIEHRAAPALASLLRCDIMGSAEDKLMTACFSDMRFERVFSVKEAAFKAIYPLARKMFEFRDIEIISARADGQLSLQLLRDLNCSWRTGSTITAYHSVINDVVLSIAGIPAET</sequence>
<evidence type="ECO:0000256" key="10">
    <source>
        <dbReference type="ARBA" id="ARBA00049176"/>
    </source>
</evidence>
<dbReference type="PANTHER" id="PTHR38096:SF1">
    <property type="entry name" value="ENTEROBACTIN SYNTHASE COMPONENT D"/>
    <property type="match status" value="1"/>
</dbReference>
<name>A0ABT1CJG7_9PROT</name>
<dbReference type="PANTHER" id="PTHR38096">
    <property type="entry name" value="ENTEROBACTIN SYNTHASE COMPONENT D"/>
    <property type="match status" value="1"/>
</dbReference>
<dbReference type="Proteomes" id="UP001523401">
    <property type="component" value="Unassembled WGS sequence"/>
</dbReference>
<feature type="region of interest" description="Disordered" evidence="12">
    <location>
        <begin position="94"/>
        <end position="115"/>
    </location>
</feature>
<evidence type="ECO:0000259" key="14">
    <source>
        <dbReference type="Pfam" id="PF17837"/>
    </source>
</evidence>
<comment type="caution">
    <text evidence="15">The sequence shown here is derived from an EMBL/GenBank/DDBJ whole genome shotgun (WGS) entry which is preliminary data.</text>
</comment>
<dbReference type="Pfam" id="PF01648">
    <property type="entry name" value="ACPS"/>
    <property type="match status" value="1"/>
</dbReference>